<comment type="caution">
    <text evidence="2">The sequence shown here is derived from an EMBL/GenBank/DDBJ whole genome shotgun (WGS) entry which is preliminary data.</text>
</comment>
<feature type="non-terminal residue" evidence="2">
    <location>
        <position position="1"/>
    </location>
</feature>
<organism evidence="2 3">
    <name type="scientific">Kipferlia bialata</name>
    <dbReference type="NCBI Taxonomy" id="797122"/>
    <lineage>
        <taxon>Eukaryota</taxon>
        <taxon>Metamonada</taxon>
        <taxon>Carpediemonas-like organisms</taxon>
        <taxon>Kipferlia</taxon>
    </lineage>
</organism>
<dbReference type="EMBL" id="BDIP01010615">
    <property type="protein sequence ID" value="GIQ92810.1"/>
    <property type="molecule type" value="Genomic_DNA"/>
</dbReference>
<sequence length="30" mass="3320">HRVGEESPNLLTSLRTTSRLSASESVTDYI</sequence>
<evidence type="ECO:0000313" key="2">
    <source>
        <dbReference type="EMBL" id="GIQ92810.1"/>
    </source>
</evidence>
<proteinExistence type="predicted"/>
<feature type="region of interest" description="Disordered" evidence="1">
    <location>
        <begin position="1"/>
        <end position="30"/>
    </location>
</feature>
<protein>
    <submittedName>
        <fullName evidence="2">Uncharacterized protein</fullName>
    </submittedName>
</protein>
<feature type="compositionally biased region" description="Low complexity" evidence="1">
    <location>
        <begin position="10"/>
        <end position="21"/>
    </location>
</feature>
<evidence type="ECO:0000256" key="1">
    <source>
        <dbReference type="SAM" id="MobiDB-lite"/>
    </source>
</evidence>
<accession>A0A9K3DD34</accession>
<reference evidence="2 3" key="1">
    <citation type="journal article" date="2018" name="PLoS ONE">
        <title>The draft genome of Kipferlia bialata reveals reductive genome evolution in fornicate parasites.</title>
        <authorList>
            <person name="Tanifuji G."/>
            <person name="Takabayashi S."/>
            <person name="Kume K."/>
            <person name="Takagi M."/>
            <person name="Nakayama T."/>
            <person name="Kamikawa R."/>
            <person name="Inagaki Y."/>
            <person name="Hashimoto T."/>
        </authorList>
    </citation>
    <scope>NUCLEOTIDE SEQUENCE [LARGE SCALE GENOMIC DNA]</scope>
    <source>
        <strain evidence="2">NY0173</strain>
    </source>
</reference>
<dbReference type="AlphaFoldDB" id="A0A9K3DD34"/>
<feature type="non-terminal residue" evidence="2">
    <location>
        <position position="30"/>
    </location>
</feature>
<name>A0A9K3DD34_9EUKA</name>
<dbReference type="Proteomes" id="UP000265618">
    <property type="component" value="Unassembled WGS sequence"/>
</dbReference>
<evidence type="ECO:0000313" key="3">
    <source>
        <dbReference type="Proteomes" id="UP000265618"/>
    </source>
</evidence>
<keyword evidence="3" id="KW-1185">Reference proteome</keyword>
<gene>
    <name evidence="2" type="ORF">KIPB_016802</name>
</gene>